<dbReference type="GO" id="GO:0000428">
    <property type="term" value="C:DNA-directed RNA polymerase complex"/>
    <property type="evidence" value="ECO:0007669"/>
    <property type="project" value="UniProtKB-KW"/>
</dbReference>
<keyword evidence="6 8" id="KW-0862">Zinc</keyword>
<reference evidence="9 10" key="1">
    <citation type="journal article" name="Nat. Commun.">
        <title>Undinarchaeota illuminate DPANN phylogeny and the impact of gene transfer on archaeal evolution.</title>
        <authorList>
            <person name="Dombrowski N."/>
            <person name="Williams T.A."/>
            <person name="Sun J."/>
            <person name="Woodcroft B.J."/>
            <person name="Lee J.H."/>
            <person name="Minh B.Q."/>
            <person name="Rinke C."/>
            <person name="Spang A."/>
        </authorList>
    </citation>
    <scope>NUCLEOTIDE SEQUENCE [LARGE SCALE GENOMIC DNA]</scope>
    <source>
        <strain evidence="9">MAG_bin1129</strain>
    </source>
</reference>
<dbReference type="GO" id="GO:0003677">
    <property type="term" value="F:DNA binding"/>
    <property type="evidence" value="ECO:0007669"/>
    <property type="project" value="InterPro"/>
</dbReference>
<dbReference type="GO" id="GO:0005737">
    <property type="term" value="C:cytoplasm"/>
    <property type="evidence" value="ECO:0007669"/>
    <property type="project" value="UniProtKB-SubCell"/>
</dbReference>
<comment type="similarity">
    <text evidence="8">Belongs to the archaeal Rpo12/eukaryotic RPC10 RNA polymerase subunit family.</text>
</comment>
<evidence type="ECO:0000313" key="9">
    <source>
        <dbReference type="EMBL" id="HIK00622.1"/>
    </source>
</evidence>
<gene>
    <name evidence="8" type="primary">rpo12</name>
    <name evidence="8" type="synonym">rpoP</name>
    <name evidence="9" type="ORF">H1016_03715</name>
</gene>
<evidence type="ECO:0000256" key="5">
    <source>
        <dbReference type="ARBA" id="ARBA00022723"/>
    </source>
</evidence>
<keyword evidence="1 8" id="KW-0240">DNA-directed RNA polymerase</keyword>
<dbReference type="InterPro" id="IPR029040">
    <property type="entry name" value="RPABC4/Spt4"/>
</dbReference>
<dbReference type="EC" id="2.7.7.6" evidence="8"/>
<feature type="binding site" evidence="8">
    <location>
        <position position="9"/>
    </location>
    <ligand>
        <name>Zn(2+)</name>
        <dbReference type="ChEBI" id="CHEBI:29105"/>
    </ligand>
</feature>
<dbReference type="Proteomes" id="UP000646946">
    <property type="component" value="Unassembled WGS sequence"/>
</dbReference>
<evidence type="ECO:0000256" key="6">
    <source>
        <dbReference type="ARBA" id="ARBA00022833"/>
    </source>
</evidence>
<keyword evidence="3 8" id="KW-0808">Transferase</keyword>
<dbReference type="GO" id="GO:0008270">
    <property type="term" value="F:zinc ion binding"/>
    <property type="evidence" value="ECO:0007669"/>
    <property type="project" value="UniProtKB-UniRule"/>
</dbReference>
<keyword evidence="10" id="KW-1185">Reference proteome</keyword>
<proteinExistence type="inferred from homology"/>
<dbReference type="Gene3D" id="2.20.28.30">
    <property type="entry name" value="RNA polymerase ii, chain L"/>
    <property type="match status" value="1"/>
</dbReference>
<keyword evidence="5 8" id="KW-0479">Metal-binding</keyword>
<keyword evidence="4 8" id="KW-0548">Nucleotidyltransferase</keyword>
<evidence type="ECO:0000256" key="7">
    <source>
        <dbReference type="ARBA" id="ARBA00023163"/>
    </source>
</evidence>
<dbReference type="EMBL" id="DVAB01000029">
    <property type="protein sequence ID" value="HIK00622.1"/>
    <property type="molecule type" value="Genomic_DNA"/>
</dbReference>
<dbReference type="AlphaFoldDB" id="A0A832XJH8"/>
<comment type="cofactor">
    <cofactor evidence="8">
        <name>Zn(2+)</name>
        <dbReference type="ChEBI" id="CHEBI:29105"/>
    </cofactor>
    <text evidence="8">Binds 1 zinc ion.</text>
</comment>
<keyword evidence="7 8" id="KW-0804">Transcription</keyword>
<sequence>MVEYKCINCGEITKEPKGPSGIIQCPKCDHKIFLKVRQPVARKVKAI</sequence>
<keyword evidence="2 8" id="KW-0963">Cytoplasm</keyword>
<dbReference type="HAMAP" id="MF_00615">
    <property type="entry name" value="RNApol_arch_Rpo12"/>
    <property type="match status" value="1"/>
</dbReference>
<dbReference type="InterPro" id="IPR023464">
    <property type="entry name" value="Rpo12"/>
</dbReference>
<evidence type="ECO:0000256" key="3">
    <source>
        <dbReference type="ARBA" id="ARBA00022679"/>
    </source>
</evidence>
<comment type="caution">
    <text evidence="9">The sequence shown here is derived from an EMBL/GenBank/DDBJ whole genome shotgun (WGS) entry which is preliminary data.</text>
</comment>
<protein>
    <recommendedName>
        <fullName evidence="8">DNA-directed RNA polymerase subunit Rpo12</fullName>
        <ecNumber evidence="8">2.7.7.6</ecNumber>
    </recommendedName>
    <alternativeName>
        <fullName evidence="8">DNA-directed RNA polymerase subunit P</fullName>
    </alternativeName>
</protein>
<evidence type="ECO:0000256" key="2">
    <source>
        <dbReference type="ARBA" id="ARBA00022490"/>
    </source>
</evidence>
<dbReference type="InterPro" id="IPR006591">
    <property type="entry name" value="RNAP_P/RPABC4"/>
</dbReference>
<dbReference type="GO" id="GO:0006351">
    <property type="term" value="P:DNA-templated transcription"/>
    <property type="evidence" value="ECO:0007669"/>
    <property type="project" value="UniProtKB-UniRule"/>
</dbReference>
<accession>A0A832XJH8</accession>
<evidence type="ECO:0000256" key="1">
    <source>
        <dbReference type="ARBA" id="ARBA00022478"/>
    </source>
</evidence>
<feature type="binding site" evidence="8">
    <location>
        <position position="25"/>
    </location>
    <ligand>
        <name>Zn(2+)</name>
        <dbReference type="ChEBI" id="CHEBI:29105"/>
    </ligand>
</feature>
<name>A0A832XJH8_9ARCH</name>
<comment type="subunit">
    <text evidence="8">Part of the RNA polymerase complex.</text>
</comment>
<dbReference type="GO" id="GO:0003899">
    <property type="term" value="F:DNA-directed RNA polymerase activity"/>
    <property type="evidence" value="ECO:0007669"/>
    <property type="project" value="UniProtKB-UniRule"/>
</dbReference>
<dbReference type="SUPFAM" id="SSF63393">
    <property type="entry name" value="RNA polymerase subunits"/>
    <property type="match status" value="1"/>
</dbReference>
<evidence type="ECO:0000313" key="10">
    <source>
        <dbReference type="Proteomes" id="UP000646946"/>
    </source>
</evidence>
<comment type="catalytic activity">
    <reaction evidence="8">
        <text>RNA(n) + a ribonucleoside 5'-triphosphate = RNA(n+1) + diphosphate</text>
        <dbReference type="Rhea" id="RHEA:21248"/>
        <dbReference type="Rhea" id="RHEA-COMP:14527"/>
        <dbReference type="Rhea" id="RHEA-COMP:17342"/>
        <dbReference type="ChEBI" id="CHEBI:33019"/>
        <dbReference type="ChEBI" id="CHEBI:61557"/>
        <dbReference type="ChEBI" id="CHEBI:140395"/>
        <dbReference type="EC" id="2.7.7.6"/>
    </reaction>
</comment>
<evidence type="ECO:0000256" key="4">
    <source>
        <dbReference type="ARBA" id="ARBA00022695"/>
    </source>
</evidence>
<organism evidence="9 10">
    <name type="scientific">Candidatus Naiadarchaeum limnaeum</name>
    <dbReference type="NCBI Taxonomy" id="2756139"/>
    <lineage>
        <taxon>Archaea</taxon>
        <taxon>Candidatus Undinarchaeota</taxon>
        <taxon>Candidatus Undinarchaeia</taxon>
        <taxon>Candidatus Naiadarchaeales</taxon>
        <taxon>Candidatus Naiadarchaeaceae</taxon>
        <taxon>Candidatus Naiadarchaeum</taxon>
    </lineage>
</organism>
<comment type="function">
    <text evidence="8">DNA-dependent RNA polymerase (RNAP) catalyzes the transcription of DNA into RNA using the four ribonucleoside triphosphates as substrates.</text>
</comment>
<feature type="binding site" evidence="8">
    <location>
        <position position="28"/>
    </location>
    <ligand>
        <name>Zn(2+)</name>
        <dbReference type="ChEBI" id="CHEBI:29105"/>
    </ligand>
</feature>
<evidence type="ECO:0000256" key="8">
    <source>
        <dbReference type="HAMAP-Rule" id="MF_00615"/>
    </source>
</evidence>
<comment type="subcellular location">
    <subcellularLocation>
        <location evidence="8">Cytoplasm</location>
    </subcellularLocation>
</comment>
<dbReference type="SMART" id="SM00659">
    <property type="entry name" value="RPOLCX"/>
    <property type="match status" value="1"/>
</dbReference>